<organism evidence="2 3">
    <name type="scientific">Mytilus galloprovincialis</name>
    <name type="common">Mediterranean mussel</name>
    <dbReference type="NCBI Taxonomy" id="29158"/>
    <lineage>
        <taxon>Eukaryota</taxon>
        <taxon>Metazoa</taxon>
        <taxon>Spiralia</taxon>
        <taxon>Lophotrochozoa</taxon>
        <taxon>Mollusca</taxon>
        <taxon>Bivalvia</taxon>
        <taxon>Autobranchia</taxon>
        <taxon>Pteriomorphia</taxon>
        <taxon>Mytilida</taxon>
        <taxon>Mytiloidea</taxon>
        <taxon>Mytilidae</taxon>
        <taxon>Mytilinae</taxon>
        <taxon>Mytilus</taxon>
    </lineage>
</organism>
<dbReference type="Proteomes" id="UP000596742">
    <property type="component" value="Unassembled WGS sequence"/>
</dbReference>
<dbReference type="Gene3D" id="1.10.1410.40">
    <property type="match status" value="1"/>
</dbReference>
<dbReference type="Pfam" id="PF20266">
    <property type="entry name" value="Mab-21_C"/>
    <property type="match status" value="1"/>
</dbReference>
<evidence type="ECO:0000313" key="2">
    <source>
        <dbReference type="EMBL" id="VDI31648.1"/>
    </source>
</evidence>
<comment type="caution">
    <text evidence="2">The sequence shown here is derived from an EMBL/GenBank/DDBJ whole genome shotgun (WGS) entry which is preliminary data.</text>
</comment>
<dbReference type="OrthoDB" id="6112914at2759"/>
<dbReference type="PANTHER" id="PTHR10656:SF69">
    <property type="entry name" value="MAB-21-LIKE HHH_H2TH-LIKE DOMAIN-CONTAINING PROTEIN"/>
    <property type="match status" value="1"/>
</dbReference>
<dbReference type="InterPro" id="IPR024810">
    <property type="entry name" value="MAB21L/cGLR"/>
</dbReference>
<name>A0A8B6EBC4_MYTGA</name>
<protein>
    <recommendedName>
        <fullName evidence="1">Mab-21-like HhH/H2TH-like domain-containing protein</fullName>
    </recommendedName>
</protein>
<sequence>MVITNDVFGLTISQFERMYKACLERRKIHEQYILNLRYPDKSSKEYLEYLENCTDCIKDHLRWIDPRDKCLYEHLVQIVGSEIDIRTRQRLFIINDMIIKASGFPSRTHIFSGSLAEGLDLPGSDMDVMYVMNNYKVIHNVENIKNQIHSTTFFVMETDINHPGFAKLRHVRKESLHNEVYPRKQCSYCPPGTCTGSRSYLSVNRFLNRVKDRYPDMEVIIHGPCISDKAQTDDIAFCIRSKYLPHNSIPWASRHRLQWPPSFVIDRIMKYGCLFVPIGPKTMPDNDFLWRVSFSVAEKILVHSFTYTKLLCYGLLKLTLKYIVNRNIEGKDLLCSYFLKTALFWVSEEVDIDTFQISKIYYCFSLCLDKLKAWVHTCYCPNYFIPEHNIFQGKIDQSNNKILLGVLENIKCRGVNGLTENLFTLDNAHQYLSSTKSRSSFILLDFLLYRTTCYVISKIREGKDFYKALSCIDSLQKSESSIFIFDACKSYRDRISEKMAQMLPPPNTIAQHVHYGQHSSLIPEELRLEVEFSEMNILPNVMSRCLRFLCYHHLGDISNRRQSLRDLYITVKENDVRSLNTESNELTILGVCFDISGDKDIAYQCYEEALQCDMDVCPSAHARISKLLEI</sequence>
<dbReference type="InterPro" id="IPR046906">
    <property type="entry name" value="Mab-21_HhH/H2TH-like"/>
</dbReference>
<evidence type="ECO:0000313" key="3">
    <source>
        <dbReference type="Proteomes" id="UP000596742"/>
    </source>
</evidence>
<keyword evidence="3" id="KW-1185">Reference proteome</keyword>
<dbReference type="InterPro" id="IPR043519">
    <property type="entry name" value="NT_sf"/>
</dbReference>
<reference evidence="2" key="1">
    <citation type="submission" date="2018-11" db="EMBL/GenBank/DDBJ databases">
        <authorList>
            <person name="Alioto T."/>
            <person name="Alioto T."/>
        </authorList>
    </citation>
    <scope>NUCLEOTIDE SEQUENCE</scope>
</reference>
<feature type="domain" description="Mab-21-like HhH/H2TH-like" evidence="1">
    <location>
        <begin position="321"/>
        <end position="399"/>
    </location>
</feature>
<proteinExistence type="predicted"/>
<dbReference type="PANTHER" id="PTHR10656">
    <property type="entry name" value="CELL FATE DETERMINING PROTEIN MAB21-RELATED"/>
    <property type="match status" value="1"/>
</dbReference>
<gene>
    <name evidence="2" type="ORF">MGAL_10B050558</name>
</gene>
<dbReference type="SMART" id="SM01265">
    <property type="entry name" value="Mab-21"/>
    <property type="match status" value="1"/>
</dbReference>
<accession>A0A8B6EBC4</accession>
<dbReference type="AlphaFoldDB" id="A0A8B6EBC4"/>
<dbReference type="SUPFAM" id="SSF81301">
    <property type="entry name" value="Nucleotidyltransferase"/>
    <property type="match status" value="1"/>
</dbReference>
<evidence type="ECO:0000259" key="1">
    <source>
        <dbReference type="Pfam" id="PF20266"/>
    </source>
</evidence>
<dbReference type="EMBL" id="UYJE01004813">
    <property type="protein sequence ID" value="VDI31648.1"/>
    <property type="molecule type" value="Genomic_DNA"/>
</dbReference>